<protein>
    <submittedName>
        <fullName evidence="1">Uncharacterized protein</fullName>
    </submittedName>
</protein>
<reference evidence="1 2" key="1">
    <citation type="submission" date="2024-05" db="EMBL/GenBank/DDBJ databases">
        <title>Haplotype-resolved chromosome-level genome assembly of Huyou (Citrus changshanensis).</title>
        <authorList>
            <person name="Miao C."/>
            <person name="Chen W."/>
            <person name="Wu Y."/>
            <person name="Wang L."/>
            <person name="Zhao S."/>
            <person name="Grierson D."/>
            <person name="Xu C."/>
            <person name="Chen K."/>
        </authorList>
    </citation>
    <scope>NUCLEOTIDE SEQUENCE [LARGE SCALE GENOMIC DNA]</scope>
    <source>
        <strain evidence="1">01-14</strain>
        <tissue evidence="1">Leaf</tissue>
    </source>
</reference>
<keyword evidence="2" id="KW-1185">Reference proteome</keyword>
<sequence>MADVLRGGGVQCNEKCGCPGGLACKSVPTLRAQAKRRASMTTRSALVGNIAGSCNPCSCVKAQSSGAYKPFRRLHLHCMMHARAINHYETRYMHGCLA</sequence>
<evidence type="ECO:0000313" key="1">
    <source>
        <dbReference type="EMBL" id="KAK9176351.1"/>
    </source>
</evidence>
<accession>A0AAP0LJP1</accession>
<dbReference type="EMBL" id="JBCGBO010000025">
    <property type="protein sequence ID" value="KAK9176351.1"/>
    <property type="molecule type" value="Genomic_DNA"/>
</dbReference>
<dbReference type="AlphaFoldDB" id="A0AAP0LJP1"/>
<comment type="caution">
    <text evidence="1">The sequence shown here is derived from an EMBL/GenBank/DDBJ whole genome shotgun (WGS) entry which is preliminary data.</text>
</comment>
<name>A0AAP0LJP1_9ROSI</name>
<proteinExistence type="predicted"/>
<organism evidence="1 2">
    <name type="scientific">Citrus x changshan-huyou</name>
    <dbReference type="NCBI Taxonomy" id="2935761"/>
    <lineage>
        <taxon>Eukaryota</taxon>
        <taxon>Viridiplantae</taxon>
        <taxon>Streptophyta</taxon>
        <taxon>Embryophyta</taxon>
        <taxon>Tracheophyta</taxon>
        <taxon>Spermatophyta</taxon>
        <taxon>Magnoliopsida</taxon>
        <taxon>eudicotyledons</taxon>
        <taxon>Gunneridae</taxon>
        <taxon>Pentapetalae</taxon>
        <taxon>rosids</taxon>
        <taxon>malvids</taxon>
        <taxon>Sapindales</taxon>
        <taxon>Rutaceae</taxon>
        <taxon>Aurantioideae</taxon>
        <taxon>Citrus</taxon>
    </lineage>
</organism>
<gene>
    <name evidence="1" type="ORF">WN944_028367</name>
</gene>
<dbReference type="Proteomes" id="UP001428341">
    <property type="component" value="Unassembled WGS sequence"/>
</dbReference>
<evidence type="ECO:0000313" key="2">
    <source>
        <dbReference type="Proteomes" id="UP001428341"/>
    </source>
</evidence>